<dbReference type="Pfam" id="PF00561">
    <property type="entry name" value="Abhydrolase_1"/>
    <property type="match status" value="1"/>
</dbReference>
<evidence type="ECO:0000256" key="1">
    <source>
        <dbReference type="ARBA" id="ARBA00008645"/>
    </source>
</evidence>
<evidence type="ECO:0000259" key="3">
    <source>
        <dbReference type="Pfam" id="PF00561"/>
    </source>
</evidence>
<protein>
    <submittedName>
        <fullName evidence="4">Alpha/beta fold hydrolase</fullName>
    </submittedName>
</protein>
<keyword evidence="5" id="KW-1185">Reference proteome</keyword>
<dbReference type="OrthoDB" id="8680283at2"/>
<proteinExistence type="inferred from homology"/>
<evidence type="ECO:0000313" key="5">
    <source>
        <dbReference type="Proteomes" id="UP000440224"/>
    </source>
</evidence>
<dbReference type="InterPro" id="IPR000639">
    <property type="entry name" value="Epox_hydrolase-like"/>
</dbReference>
<feature type="domain" description="AB hydrolase-1" evidence="3">
    <location>
        <begin position="20"/>
        <end position="253"/>
    </location>
</feature>
<dbReference type="EMBL" id="WJIE01000002">
    <property type="protein sequence ID" value="MRG91989.1"/>
    <property type="molecule type" value="Genomic_DNA"/>
</dbReference>
<dbReference type="InterPro" id="IPR029058">
    <property type="entry name" value="AB_hydrolase_fold"/>
</dbReference>
<name>A0A6N7PJ05_9BACT</name>
<dbReference type="InterPro" id="IPR000073">
    <property type="entry name" value="AB_hydrolase_1"/>
</dbReference>
<evidence type="ECO:0000256" key="2">
    <source>
        <dbReference type="ARBA" id="ARBA00022801"/>
    </source>
</evidence>
<dbReference type="Gene3D" id="3.40.50.1820">
    <property type="entry name" value="alpha/beta hydrolase"/>
    <property type="match status" value="1"/>
</dbReference>
<organism evidence="4 5">
    <name type="scientific">Polyangium spumosum</name>
    <dbReference type="NCBI Taxonomy" id="889282"/>
    <lineage>
        <taxon>Bacteria</taxon>
        <taxon>Pseudomonadati</taxon>
        <taxon>Myxococcota</taxon>
        <taxon>Polyangia</taxon>
        <taxon>Polyangiales</taxon>
        <taxon>Polyangiaceae</taxon>
        <taxon>Polyangium</taxon>
    </lineage>
</organism>
<dbReference type="AlphaFoldDB" id="A0A6N7PJ05"/>
<dbReference type="FunFam" id="3.40.50.1820:FF:000042">
    <property type="entry name" value="probable strigolactone esterase DAD2"/>
    <property type="match status" value="1"/>
</dbReference>
<dbReference type="GO" id="GO:0016787">
    <property type="term" value="F:hydrolase activity"/>
    <property type="evidence" value="ECO:0007669"/>
    <property type="project" value="UniProtKB-KW"/>
</dbReference>
<gene>
    <name evidence="4" type="ORF">GF068_08630</name>
</gene>
<keyword evidence="2 4" id="KW-0378">Hydrolase</keyword>
<dbReference type="PRINTS" id="PR00412">
    <property type="entry name" value="EPOXHYDRLASE"/>
</dbReference>
<sequence>MAIRPSQRNNTRLVGAGDTTIVLAHGFGTDQTAWRNQEPALAARHRVLLFDHVGAGHSDLSAYSPRRYGSLRSYALDLLHLLEELTLEHVIYVGHSMSGMIGVLAAIEEPRRFRKLILLGASPRYLDDEGYVGGFKREDLDGLYEAMQSNFHAWASGFAPIATANPDKPDLARDFAQTLAALRPDIGLHVARTTFESDHRRDLPALQIPTLVLQSQADIAVPVEVGAYLARHIPRAELQVLDATGHLPHWSAPERVTNEILSFAASP</sequence>
<dbReference type="Proteomes" id="UP000440224">
    <property type="component" value="Unassembled WGS sequence"/>
</dbReference>
<evidence type="ECO:0000313" key="4">
    <source>
        <dbReference type="EMBL" id="MRG91989.1"/>
    </source>
</evidence>
<reference evidence="4 5" key="1">
    <citation type="submission" date="2019-10" db="EMBL/GenBank/DDBJ databases">
        <title>A soil myxobacterium in the family Polyangiaceae.</title>
        <authorList>
            <person name="Li Y."/>
            <person name="Wang J."/>
        </authorList>
    </citation>
    <scope>NUCLEOTIDE SEQUENCE [LARGE SCALE GENOMIC DNA]</scope>
    <source>
        <strain evidence="4 5">DSM 14734</strain>
    </source>
</reference>
<dbReference type="RefSeq" id="WP_153818831.1">
    <property type="nucleotide sequence ID" value="NZ_WJIE01000002.1"/>
</dbReference>
<comment type="caution">
    <text evidence="4">The sequence shown here is derived from an EMBL/GenBank/DDBJ whole genome shotgun (WGS) entry which is preliminary data.</text>
</comment>
<dbReference type="PANTHER" id="PTHR43039">
    <property type="entry name" value="ESTERASE-RELATED"/>
    <property type="match status" value="1"/>
</dbReference>
<dbReference type="PRINTS" id="PR00111">
    <property type="entry name" value="ABHYDROLASE"/>
</dbReference>
<comment type="similarity">
    <text evidence="1">Belongs to the AB hydrolase superfamily.</text>
</comment>
<accession>A0A6N7PJ05</accession>
<dbReference type="SUPFAM" id="SSF53474">
    <property type="entry name" value="alpha/beta-Hydrolases"/>
    <property type="match status" value="1"/>
</dbReference>